<dbReference type="GO" id="GO:0008360">
    <property type="term" value="P:regulation of cell shape"/>
    <property type="evidence" value="ECO:0007669"/>
    <property type="project" value="UniProtKB-KW"/>
</dbReference>
<comment type="subcellular location">
    <subcellularLocation>
        <location evidence="1 12">Cytoplasm</location>
    </subcellularLocation>
</comment>
<dbReference type="NCBIfam" id="TIGR01072">
    <property type="entry name" value="murA"/>
    <property type="match status" value="1"/>
</dbReference>
<evidence type="ECO:0000256" key="6">
    <source>
        <dbReference type="ARBA" id="ARBA00022960"/>
    </source>
</evidence>
<dbReference type="CDD" id="cd01555">
    <property type="entry name" value="UdpNAET"/>
    <property type="match status" value="1"/>
</dbReference>
<comment type="pathway">
    <text evidence="2 12">Cell wall biogenesis; peptidoglycan biosynthesis.</text>
</comment>
<comment type="caution">
    <text evidence="12">Lacks conserved residue(s) required for the propagation of feature annotation.</text>
</comment>
<feature type="binding site" evidence="12">
    <location>
        <position position="304"/>
    </location>
    <ligand>
        <name>UDP-N-acetyl-alpha-D-glucosamine</name>
        <dbReference type="ChEBI" id="CHEBI:57705"/>
    </ligand>
</feature>
<dbReference type="HAMAP" id="MF_00111">
    <property type="entry name" value="MurA"/>
    <property type="match status" value="1"/>
</dbReference>
<feature type="modified residue" description="2-(S-cysteinyl)pyruvic acid O-phosphothioketal" evidence="12">
    <location>
        <position position="116"/>
    </location>
</feature>
<evidence type="ECO:0000259" key="13">
    <source>
        <dbReference type="Pfam" id="PF00275"/>
    </source>
</evidence>
<feature type="binding site" evidence="12">
    <location>
        <begin position="121"/>
        <end position="125"/>
    </location>
    <ligand>
        <name>UDP-N-acetyl-alpha-D-glucosamine</name>
        <dbReference type="ChEBI" id="CHEBI:57705"/>
    </ligand>
</feature>
<evidence type="ECO:0000256" key="10">
    <source>
        <dbReference type="ARBA" id="ARBA00038367"/>
    </source>
</evidence>
<comment type="catalytic activity">
    <reaction evidence="11 12">
        <text>phosphoenolpyruvate + UDP-N-acetyl-alpha-D-glucosamine = UDP-N-acetyl-3-O-(1-carboxyvinyl)-alpha-D-glucosamine + phosphate</text>
        <dbReference type="Rhea" id="RHEA:18681"/>
        <dbReference type="ChEBI" id="CHEBI:43474"/>
        <dbReference type="ChEBI" id="CHEBI:57705"/>
        <dbReference type="ChEBI" id="CHEBI:58702"/>
        <dbReference type="ChEBI" id="CHEBI:68483"/>
        <dbReference type="EC" id="2.5.1.7"/>
    </reaction>
</comment>
<dbReference type="GO" id="GO:0009252">
    <property type="term" value="P:peptidoglycan biosynthetic process"/>
    <property type="evidence" value="ECO:0007669"/>
    <property type="project" value="UniProtKB-UniRule"/>
</dbReference>
<dbReference type="InterPro" id="IPR050068">
    <property type="entry name" value="MurA_subfamily"/>
</dbReference>
<dbReference type="InterPro" id="IPR036968">
    <property type="entry name" value="Enolpyruvate_Tfrase_sf"/>
</dbReference>
<reference evidence="14" key="2">
    <citation type="journal article" date="2021" name="PeerJ">
        <title>Extensive microbial diversity within the chicken gut microbiome revealed by metagenomics and culture.</title>
        <authorList>
            <person name="Gilroy R."/>
            <person name="Ravi A."/>
            <person name="Getino M."/>
            <person name="Pursley I."/>
            <person name="Horton D.L."/>
            <person name="Alikhan N.F."/>
            <person name="Baker D."/>
            <person name="Gharbi K."/>
            <person name="Hall N."/>
            <person name="Watson M."/>
            <person name="Adriaenssens E.M."/>
            <person name="Foster-Nyarko E."/>
            <person name="Jarju S."/>
            <person name="Secka A."/>
            <person name="Antonio M."/>
            <person name="Oren A."/>
            <person name="Chaudhuri R.R."/>
            <person name="La Ragione R."/>
            <person name="Hildebrand F."/>
            <person name="Pallen M.J."/>
        </authorList>
    </citation>
    <scope>NUCLEOTIDE SEQUENCE</scope>
    <source>
        <strain evidence="14">ChiSjej4B22-8148</strain>
    </source>
</reference>
<gene>
    <name evidence="12 14" type="primary">murA</name>
    <name evidence="14" type="ORF">IAB31_00125</name>
</gene>
<dbReference type="PANTHER" id="PTHR43783:SF1">
    <property type="entry name" value="UDP-N-ACETYLGLUCOSAMINE 1-CARBOXYVINYLTRANSFERASE"/>
    <property type="match status" value="1"/>
</dbReference>
<dbReference type="InterPro" id="IPR005750">
    <property type="entry name" value="UDP_GlcNAc_COvinyl_MurA"/>
</dbReference>
<feature type="binding site" evidence="12">
    <location>
        <position position="326"/>
    </location>
    <ligand>
        <name>UDP-N-acetyl-alpha-D-glucosamine</name>
        <dbReference type="ChEBI" id="CHEBI:57705"/>
    </ligand>
</feature>
<evidence type="ECO:0000256" key="2">
    <source>
        <dbReference type="ARBA" id="ARBA00004752"/>
    </source>
</evidence>
<dbReference type="NCBIfam" id="NF006873">
    <property type="entry name" value="PRK09369.1"/>
    <property type="match status" value="1"/>
</dbReference>
<dbReference type="EC" id="2.5.1.7" evidence="12"/>
<keyword evidence="6 12" id="KW-0133">Cell shape</keyword>
<dbReference type="GO" id="GO:0071555">
    <property type="term" value="P:cell wall organization"/>
    <property type="evidence" value="ECO:0007669"/>
    <property type="project" value="UniProtKB-KW"/>
</dbReference>
<keyword evidence="7 12" id="KW-0573">Peptidoglycan synthesis</keyword>
<evidence type="ECO:0000256" key="12">
    <source>
        <dbReference type="HAMAP-Rule" id="MF_00111"/>
    </source>
</evidence>
<feature type="binding site" evidence="12">
    <location>
        <begin position="22"/>
        <end position="23"/>
    </location>
    <ligand>
        <name>phosphoenolpyruvate</name>
        <dbReference type="ChEBI" id="CHEBI:58702"/>
    </ligand>
</feature>
<dbReference type="AlphaFoldDB" id="A0A9D1A9U4"/>
<dbReference type="SUPFAM" id="SSF55205">
    <property type="entry name" value="EPT/RTPC-like"/>
    <property type="match status" value="1"/>
</dbReference>
<dbReference type="Proteomes" id="UP000886757">
    <property type="component" value="Unassembled WGS sequence"/>
</dbReference>
<dbReference type="EMBL" id="DVGK01000002">
    <property type="protein sequence ID" value="HIR12317.1"/>
    <property type="molecule type" value="Genomic_DNA"/>
</dbReference>
<feature type="active site" description="Proton donor" evidence="12">
    <location>
        <position position="116"/>
    </location>
</feature>
<proteinExistence type="inferred from homology"/>
<evidence type="ECO:0000313" key="15">
    <source>
        <dbReference type="Proteomes" id="UP000886757"/>
    </source>
</evidence>
<keyword evidence="12" id="KW-0670">Pyruvate</keyword>
<dbReference type="InterPro" id="IPR013792">
    <property type="entry name" value="RNA3'P_cycl/enolpyr_Trfase_a/b"/>
</dbReference>
<keyword evidence="4 12" id="KW-0132">Cell division</keyword>
<evidence type="ECO:0000256" key="11">
    <source>
        <dbReference type="ARBA" id="ARBA00047527"/>
    </source>
</evidence>
<keyword evidence="9 12" id="KW-0961">Cell wall biogenesis/degradation</keyword>
<name>A0A9D1A9U4_9FIRM</name>
<evidence type="ECO:0000256" key="8">
    <source>
        <dbReference type="ARBA" id="ARBA00023306"/>
    </source>
</evidence>
<dbReference type="Gene3D" id="3.65.10.10">
    <property type="entry name" value="Enolpyruvate transferase domain"/>
    <property type="match status" value="2"/>
</dbReference>
<evidence type="ECO:0000313" key="14">
    <source>
        <dbReference type="EMBL" id="HIR12317.1"/>
    </source>
</evidence>
<dbReference type="GO" id="GO:0051301">
    <property type="term" value="P:cell division"/>
    <property type="evidence" value="ECO:0007669"/>
    <property type="project" value="UniProtKB-KW"/>
</dbReference>
<evidence type="ECO:0000256" key="4">
    <source>
        <dbReference type="ARBA" id="ARBA00022618"/>
    </source>
</evidence>
<evidence type="ECO:0000256" key="3">
    <source>
        <dbReference type="ARBA" id="ARBA00022490"/>
    </source>
</evidence>
<dbReference type="PANTHER" id="PTHR43783">
    <property type="entry name" value="UDP-N-ACETYLGLUCOSAMINE 1-CARBOXYVINYLTRANSFERASE"/>
    <property type="match status" value="1"/>
</dbReference>
<feature type="binding site" evidence="12">
    <location>
        <position position="92"/>
    </location>
    <ligand>
        <name>UDP-N-acetyl-alpha-D-glucosamine</name>
        <dbReference type="ChEBI" id="CHEBI:57705"/>
    </ligand>
</feature>
<keyword evidence="3 12" id="KW-0963">Cytoplasm</keyword>
<dbReference type="GO" id="GO:0019277">
    <property type="term" value="P:UDP-N-acetylgalactosamine biosynthetic process"/>
    <property type="evidence" value="ECO:0007669"/>
    <property type="project" value="InterPro"/>
</dbReference>
<sequence length="420" mass="45943">MKYLEISGGRPLFGEIQIQGSKNAALPILVSCILSEGTCRIENCPEIKDVEDTLQIMRELGCGVRRLGRTVYVDASCISRWEIRATEASRIRSSVLFLGALLGRTGKAVLPMPGGCAIGSRPVDLHQKALKQLGAVFLNQEQLQAECREIRGGRIRLPFPSVGATENCLLACVLAKGESRIENPAREPEIDELCSFLNCRGARISRRRDGSLRIQGVSRLEPGVWQIQADRIVAGTYLLAAACTGGSLCVHGCPEESLRAAAGVLRRMGAQVWNQEKRWAVAVKERLQGVPYVETRPYPDFPTDLQSPLMAAFSVASGRSRIRETIFENRFSTAWELRKMGAQIQVDGNLACIDGVRRLKGARLQAPDLRGGAALVLAGLQADGITRIERTEYIERGYEDICRDLGSVGARIRVVQDTGG</sequence>
<evidence type="ECO:0000256" key="7">
    <source>
        <dbReference type="ARBA" id="ARBA00022984"/>
    </source>
</evidence>
<protein>
    <recommendedName>
        <fullName evidence="12">UDP-N-acetylglucosamine 1-carboxyvinyltransferase</fullName>
        <ecNumber evidence="12">2.5.1.7</ecNumber>
    </recommendedName>
    <alternativeName>
        <fullName evidence="12">Enoylpyruvate transferase</fullName>
    </alternativeName>
    <alternativeName>
        <fullName evidence="12">UDP-N-acetylglucosamine enolpyruvyl transferase</fullName>
        <shortName evidence="12">EPT</shortName>
    </alternativeName>
</protein>
<keyword evidence="8 12" id="KW-0131">Cell cycle</keyword>
<evidence type="ECO:0000256" key="1">
    <source>
        <dbReference type="ARBA" id="ARBA00004496"/>
    </source>
</evidence>
<dbReference type="Pfam" id="PF00275">
    <property type="entry name" value="EPSP_synthase"/>
    <property type="match status" value="1"/>
</dbReference>
<evidence type="ECO:0000256" key="9">
    <source>
        <dbReference type="ARBA" id="ARBA00023316"/>
    </source>
</evidence>
<organism evidence="14 15">
    <name type="scientific">Candidatus Choladousia intestinavium</name>
    <dbReference type="NCBI Taxonomy" id="2840727"/>
    <lineage>
        <taxon>Bacteria</taxon>
        <taxon>Bacillati</taxon>
        <taxon>Bacillota</taxon>
        <taxon>Clostridia</taxon>
        <taxon>Lachnospirales</taxon>
        <taxon>Lachnospiraceae</taxon>
        <taxon>Lachnospiraceae incertae sedis</taxon>
        <taxon>Candidatus Choladousia</taxon>
    </lineage>
</organism>
<keyword evidence="5 12" id="KW-0808">Transferase</keyword>
<dbReference type="GO" id="GO:0008760">
    <property type="term" value="F:UDP-N-acetylglucosamine 1-carboxyvinyltransferase activity"/>
    <property type="evidence" value="ECO:0007669"/>
    <property type="project" value="UniProtKB-UniRule"/>
</dbReference>
<dbReference type="GO" id="GO:0005737">
    <property type="term" value="C:cytoplasm"/>
    <property type="evidence" value="ECO:0007669"/>
    <property type="project" value="UniProtKB-SubCell"/>
</dbReference>
<comment type="similarity">
    <text evidence="10 12">Belongs to the EPSP synthase family. MurA subfamily.</text>
</comment>
<accession>A0A9D1A9U4</accession>
<feature type="domain" description="Enolpyruvate transferase" evidence="13">
    <location>
        <begin position="8"/>
        <end position="404"/>
    </location>
</feature>
<dbReference type="InterPro" id="IPR001986">
    <property type="entry name" value="Enolpyruvate_Tfrase_dom"/>
</dbReference>
<evidence type="ECO:0000256" key="5">
    <source>
        <dbReference type="ARBA" id="ARBA00022679"/>
    </source>
</evidence>
<comment type="caution">
    <text evidence="14">The sequence shown here is derived from an EMBL/GenBank/DDBJ whole genome shotgun (WGS) entry which is preliminary data.</text>
</comment>
<reference evidence="14" key="1">
    <citation type="submission" date="2020-10" db="EMBL/GenBank/DDBJ databases">
        <authorList>
            <person name="Gilroy R."/>
        </authorList>
    </citation>
    <scope>NUCLEOTIDE SEQUENCE</scope>
    <source>
        <strain evidence="14">ChiSjej4B22-8148</strain>
    </source>
</reference>
<comment type="function">
    <text evidence="12">Cell wall formation. Adds enolpyruvyl to UDP-N-acetylglucosamine.</text>
</comment>